<organism evidence="3 4">
    <name type="scientific">Carpinus fangiana</name>
    <dbReference type="NCBI Taxonomy" id="176857"/>
    <lineage>
        <taxon>Eukaryota</taxon>
        <taxon>Viridiplantae</taxon>
        <taxon>Streptophyta</taxon>
        <taxon>Embryophyta</taxon>
        <taxon>Tracheophyta</taxon>
        <taxon>Spermatophyta</taxon>
        <taxon>Magnoliopsida</taxon>
        <taxon>eudicotyledons</taxon>
        <taxon>Gunneridae</taxon>
        <taxon>Pentapetalae</taxon>
        <taxon>rosids</taxon>
        <taxon>fabids</taxon>
        <taxon>Fagales</taxon>
        <taxon>Betulaceae</taxon>
        <taxon>Carpinus</taxon>
    </lineage>
</organism>
<dbReference type="PANTHER" id="PTHR48006:SF66">
    <property type="entry name" value="PROTEIN KINASE DOMAIN-CONTAINING PROTEIN"/>
    <property type="match status" value="1"/>
</dbReference>
<name>A0A5N6QAL4_9ROSI</name>
<evidence type="ECO:0000313" key="3">
    <source>
        <dbReference type="EMBL" id="KAE7996338.1"/>
    </source>
</evidence>
<gene>
    <name evidence="3" type="ORF">FH972_001069</name>
</gene>
<dbReference type="Proteomes" id="UP000327013">
    <property type="component" value="Chromosome 1"/>
</dbReference>
<dbReference type="GO" id="GO:0016020">
    <property type="term" value="C:membrane"/>
    <property type="evidence" value="ECO:0007669"/>
    <property type="project" value="UniProtKB-SubCell"/>
</dbReference>
<dbReference type="OrthoDB" id="1897577at2759"/>
<dbReference type="SUPFAM" id="SSF52058">
    <property type="entry name" value="L domain-like"/>
    <property type="match status" value="1"/>
</dbReference>
<protein>
    <recommendedName>
        <fullName evidence="5">Leucine-rich repeat-containing N-terminal plant-type domain-containing protein</fullName>
    </recommendedName>
</protein>
<comment type="subcellular location">
    <subcellularLocation>
        <location evidence="1">Membrane</location>
        <topology evidence="1">Single-pass type I membrane protein</topology>
    </subcellularLocation>
</comment>
<keyword evidence="2" id="KW-0732">Signal</keyword>
<feature type="signal peptide" evidence="2">
    <location>
        <begin position="1"/>
        <end position="26"/>
    </location>
</feature>
<dbReference type="InterPro" id="IPR051824">
    <property type="entry name" value="LRR_Rcpt-Like_S/T_Kinase"/>
</dbReference>
<evidence type="ECO:0000313" key="4">
    <source>
        <dbReference type="Proteomes" id="UP000327013"/>
    </source>
</evidence>
<dbReference type="PANTHER" id="PTHR48006">
    <property type="entry name" value="LEUCINE-RICH REPEAT-CONTAINING PROTEIN DDB_G0281931-RELATED"/>
    <property type="match status" value="1"/>
</dbReference>
<keyword evidence="4" id="KW-1185">Reference proteome</keyword>
<reference evidence="3 4" key="1">
    <citation type="submission" date="2019-06" db="EMBL/GenBank/DDBJ databases">
        <title>A chromosomal-level reference genome of Carpinus fangiana (Coryloideae, Betulaceae).</title>
        <authorList>
            <person name="Yang X."/>
            <person name="Wang Z."/>
            <person name="Zhang L."/>
            <person name="Hao G."/>
            <person name="Liu J."/>
            <person name="Yang Y."/>
        </authorList>
    </citation>
    <scope>NUCLEOTIDE SEQUENCE [LARGE SCALE GENOMIC DNA]</scope>
    <source>
        <strain evidence="3">Cfa_2016G</strain>
        <tissue evidence="3">Leaf</tissue>
    </source>
</reference>
<evidence type="ECO:0008006" key="5">
    <source>
        <dbReference type="Google" id="ProtNLM"/>
    </source>
</evidence>
<dbReference type="InterPro" id="IPR032675">
    <property type="entry name" value="LRR_dom_sf"/>
</dbReference>
<evidence type="ECO:0000256" key="2">
    <source>
        <dbReference type="SAM" id="SignalP"/>
    </source>
</evidence>
<evidence type="ECO:0000256" key="1">
    <source>
        <dbReference type="ARBA" id="ARBA00004479"/>
    </source>
</evidence>
<sequence length="147" mass="16437">MATPLCFPKTTLSFIMLLVLLMSMGANRVVKAQAGRLPDDEVEALREIATQLGKKDWNFSVNPCNDSSWRTPYSNERSLYNNTVNCNCSYPDGVCHVVNIFLKGHDLAGTLPPSLVKLPYLKAIDFNRNYLSGAIPREWASTKLENL</sequence>
<accession>A0A5N6QAL4</accession>
<feature type="chain" id="PRO_5024281616" description="Leucine-rich repeat-containing N-terminal plant-type domain-containing protein" evidence="2">
    <location>
        <begin position="27"/>
        <end position="147"/>
    </location>
</feature>
<proteinExistence type="predicted"/>
<dbReference type="Gene3D" id="3.80.10.10">
    <property type="entry name" value="Ribonuclease Inhibitor"/>
    <property type="match status" value="1"/>
</dbReference>
<dbReference type="AlphaFoldDB" id="A0A5N6QAL4"/>
<dbReference type="EMBL" id="CM017321">
    <property type="protein sequence ID" value="KAE7996338.1"/>
    <property type="molecule type" value="Genomic_DNA"/>
</dbReference>